<evidence type="ECO:0000256" key="5">
    <source>
        <dbReference type="ARBA" id="ARBA00022741"/>
    </source>
</evidence>
<evidence type="ECO:0000256" key="1">
    <source>
        <dbReference type="ARBA" id="ARBA00022448"/>
    </source>
</evidence>
<dbReference type="GO" id="GO:0005886">
    <property type="term" value="C:plasma membrane"/>
    <property type="evidence" value="ECO:0007669"/>
    <property type="project" value="UniProtKB-SubCell"/>
</dbReference>
<evidence type="ECO:0000313" key="12">
    <source>
        <dbReference type="EMBL" id="QUD86943.1"/>
    </source>
</evidence>
<dbReference type="NCBIfam" id="NF001454">
    <property type="entry name" value="PRK00315.1"/>
    <property type="match status" value="1"/>
</dbReference>
<evidence type="ECO:0000256" key="2">
    <source>
        <dbReference type="ARBA" id="ARBA00022475"/>
    </source>
</evidence>
<dbReference type="KEGG" id="caul:KCG34_17965"/>
<dbReference type="Pfam" id="PF02669">
    <property type="entry name" value="KdpC"/>
    <property type="match status" value="1"/>
</dbReference>
<keyword evidence="2 11" id="KW-1003">Cell membrane</keyword>
<evidence type="ECO:0000256" key="10">
    <source>
        <dbReference type="ARBA" id="ARBA00023136"/>
    </source>
</evidence>
<organism evidence="12 13">
    <name type="scientific">Phenylobacterium montanum</name>
    <dbReference type="NCBI Taxonomy" id="2823693"/>
    <lineage>
        <taxon>Bacteria</taxon>
        <taxon>Pseudomonadati</taxon>
        <taxon>Pseudomonadota</taxon>
        <taxon>Alphaproteobacteria</taxon>
        <taxon>Caulobacterales</taxon>
        <taxon>Caulobacteraceae</taxon>
        <taxon>Phenylobacterium</taxon>
    </lineage>
</organism>
<proteinExistence type="inferred from homology"/>
<dbReference type="RefSeq" id="WP_211936995.1">
    <property type="nucleotide sequence ID" value="NZ_CP073078.1"/>
</dbReference>
<dbReference type="EMBL" id="CP073078">
    <property type="protein sequence ID" value="QUD86943.1"/>
    <property type="molecule type" value="Genomic_DNA"/>
</dbReference>
<evidence type="ECO:0000256" key="11">
    <source>
        <dbReference type="HAMAP-Rule" id="MF_00276"/>
    </source>
</evidence>
<dbReference type="GO" id="GO:0008556">
    <property type="term" value="F:P-type potassium transmembrane transporter activity"/>
    <property type="evidence" value="ECO:0007669"/>
    <property type="project" value="InterPro"/>
</dbReference>
<accession>A0A975ITN2</accession>
<evidence type="ECO:0000256" key="3">
    <source>
        <dbReference type="ARBA" id="ARBA00022538"/>
    </source>
</evidence>
<dbReference type="PANTHER" id="PTHR30042:SF2">
    <property type="entry name" value="POTASSIUM-TRANSPORTING ATPASE KDPC SUBUNIT"/>
    <property type="match status" value="1"/>
</dbReference>
<keyword evidence="3 11" id="KW-0633">Potassium transport</keyword>
<gene>
    <name evidence="11 12" type="primary">kdpC</name>
    <name evidence="12" type="ORF">KCG34_17965</name>
</gene>
<comment type="function">
    <text evidence="11">Part of the high-affinity ATP-driven potassium transport (or Kdp) system, which catalyzes the hydrolysis of ATP coupled with the electrogenic transport of potassium into the cytoplasm. This subunit acts as a catalytic chaperone that increases the ATP-binding affinity of the ATP-hydrolyzing subunit KdpB by the formation of a transient KdpB/KdpC/ATP ternary complex.</text>
</comment>
<dbReference type="PANTHER" id="PTHR30042">
    <property type="entry name" value="POTASSIUM-TRANSPORTING ATPASE C CHAIN"/>
    <property type="match status" value="1"/>
</dbReference>
<keyword evidence="1 11" id="KW-0813">Transport</keyword>
<keyword evidence="4 11" id="KW-0812">Transmembrane</keyword>
<evidence type="ECO:0000256" key="9">
    <source>
        <dbReference type="ARBA" id="ARBA00023065"/>
    </source>
</evidence>
<dbReference type="AlphaFoldDB" id="A0A975ITN2"/>
<dbReference type="GO" id="GO:0005524">
    <property type="term" value="F:ATP binding"/>
    <property type="evidence" value="ECO:0007669"/>
    <property type="project" value="UniProtKB-UniRule"/>
</dbReference>
<dbReference type="InterPro" id="IPR003820">
    <property type="entry name" value="KdpC"/>
</dbReference>
<comment type="subcellular location">
    <subcellularLocation>
        <location evidence="11">Cell membrane</location>
        <topology evidence="11">Single-pass membrane protein</topology>
    </subcellularLocation>
</comment>
<evidence type="ECO:0000256" key="7">
    <source>
        <dbReference type="ARBA" id="ARBA00022958"/>
    </source>
</evidence>
<protein>
    <recommendedName>
        <fullName evidence="11">Potassium-transporting ATPase KdpC subunit</fullName>
    </recommendedName>
    <alternativeName>
        <fullName evidence="11">ATP phosphohydrolase [potassium-transporting] C chain</fullName>
    </alternativeName>
    <alternativeName>
        <fullName evidence="11">Potassium-binding and translocating subunit C</fullName>
    </alternativeName>
    <alternativeName>
        <fullName evidence="11">Potassium-translocating ATPase C chain</fullName>
    </alternativeName>
</protein>
<dbReference type="NCBIfam" id="TIGR00681">
    <property type="entry name" value="kdpC"/>
    <property type="match status" value="1"/>
</dbReference>
<keyword evidence="9 11" id="KW-0406">Ion transport</keyword>
<reference evidence="12" key="1">
    <citation type="submission" date="2021-04" db="EMBL/GenBank/DDBJ databases">
        <title>The complete genome sequence of Caulobacter sp. S6.</title>
        <authorList>
            <person name="Tang Y."/>
            <person name="Ouyang W."/>
            <person name="Liu Q."/>
            <person name="Huang B."/>
            <person name="Guo Z."/>
            <person name="Lei P."/>
        </authorList>
    </citation>
    <scope>NUCLEOTIDE SEQUENCE</scope>
    <source>
        <strain evidence="12">S6</strain>
    </source>
</reference>
<keyword evidence="7 11" id="KW-0630">Potassium</keyword>
<keyword evidence="6 11" id="KW-0067">ATP-binding</keyword>
<comment type="similarity">
    <text evidence="11">Belongs to the KdpC family.</text>
</comment>
<evidence type="ECO:0000256" key="6">
    <source>
        <dbReference type="ARBA" id="ARBA00022840"/>
    </source>
</evidence>
<dbReference type="Proteomes" id="UP000676409">
    <property type="component" value="Chromosome"/>
</dbReference>
<keyword evidence="5 11" id="KW-0547">Nucleotide-binding</keyword>
<comment type="subunit">
    <text evidence="11">The system is composed of three essential subunits: KdpA, KdpB and KdpC.</text>
</comment>
<evidence type="ECO:0000313" key="13">
    <source>
        <dbReference type="Proteomes" id="UP000676409"/>
    </source>
</evidence>
<evidence type="ECO:0000256" key="4">
    <source>
        <dbReference type="ARBA" id="ARBA00022692"/>
    </source>
</evidence>
<sequence>MLSQLRAAVMTVVLFTLVLGLAYPLAMTGIATVALPHQAGGSLVRDASGKVIGSELIAQGFAKPEYLHPRPSAAGNGYDPMNSGGTNLGPMDQKLIDRIKADTATLRKENPNMAVPIDAVTTSASGLDPDISPEYARFQVPRIAKARGASESEVQAAIVGATQQPFLGFIGQARVNVLAVNRALDAHVPVLHAKT</sequence>
<keyword evidence="13" id="KW-1185">Reference proteome</keyword>
<keyword evidence="8 11" id="KW-1133">Transmembrane helix</keyword>
<dbReference type="HAMAP" id="MF_00276">
    <property type="entry name" value="KdpC"/>
    <property type="match status" value="1"/>
</dbReference>
<name>A0A975ITN2_9CAUL</name>
<keyword evidence="10 11" id="KW-0472">Membrane</keyword>
<evidence type="ECO:0000256" key="8">
    <source>
        <dbReference type="ARBA" id="ARBA00022989"/>
    </source>
</evidence>
<dbReference type="PIRSF" id="PIRSF001296">
    <property type="entry name" value="K_ATPase_KdpC"/>
    <property type="match status" value="1"/>
</dbReference>